<comment type="similarity">
    <text evidence="1">Belongs to the short-chain dehydrogenases/reductases (SDR) family.</text>
</comment>
<dbReference type="InterPro" id="IPR036291">
    <property type="entry name" value="NAD(P)-bd_dom_sf"/>
</dbReference>
<dbReference type="PRINTS" id="PR00081">
    <property type="entry name" value="GDHRDH"/>
</dbReference>
<evidence type="ECO:0008006" key="3">
    <source>
        <dbReference type="Google" id="ProtNLM"/>
    </source>
</evidence>
<evidence type="ECO:0000256" key="1">
    <source>
        <dbReference type="ARBA" id="ARBA00006484"/>
    </source>
</evidence>
<dbReference type="Gene3D" id="3.40.50.720">
    <property type="entry name" value="NAD(P)-binding Rossmann-like Domain"/>
    <property type="match status" value="1"/>
</dbReference>
<name>X0UVU1_9ZZZZ</name>
<dbReference type="SUPFAM" id="SSF51735">
    <property type="entry name" value="NAD(P)-binding Rossmann-fold domains"/>
    <property type="match status" value="1"/>
</dbReference>
<dbReference type="Pfam" id="PF00106">
    <property type="entry name" value="adh_short"/>
    <property type="match status" value="1"/>
</dbReference>
<dbReference type="PANTHER" id="PTHR42879">
    <property type="entry name" value="3-OXOACYL-(ACYL-CARRIER-PROTEIN) REDUCTASE"/>
    <property type="match status" value="1"/>
</dbReference>
<dbReference type="InterPro" id="IPR002347">
    <property type="entry name" value="SDR_fam"/>
</dbReference>
<dbReference type="InterPro" id="IPR050259">
    <property type="entry name" value="SDR"/>
</dbReference>
<dbReference type="EMBL" id="BARS01016951">
    <property type="protein sequence ID" value="GAF92560.1"/>
    <property type="molecule type" value="Genomic_DNA"/>
</dbReference>
<dbReference type="PRINTS" id="PR00080">
    <property type="entry name" value="SDRFAMILY"/>
</dbReference>
<gene>
    <name evidence="2" type="ORF">S01H1_27793</name>
</gene>
<dbReference type="AlphaFoldDB" id="X0UVU1"/>
<evidence type="ECO:0000313" key="2">
    <source>
        <dbReference type="EMBL" id="GAF92560.1"/>
    </source>
</evidence>
<proteinExistence type="inferred from homology"/>
<reference evidence="2" key="1">
    <citation type="journal article" date="2014" name="Front. Microbiol.">
        <title>High frequency of phylogenetically diverse reductive dehalogenase-homologous genes in deep subseafloor sedimentary metagenomes.</title>
        <authorList>
            <person name="Kawai M."/>
            <person name="Futagami T."/>
            <person name="Toyoda A."/>
            <person name="Takaki Y."/>
            <person name="Nishi S."/>
            <person name="Hori S."/>
            <person name="Arai W."/>
            <person name="Tsubouchi T."/>
            <person name="Morono Y."/>
            <person name="Uchiyama I."/>
            <person name="Ito T."/>
            <person name="Fujiyama A."/>
            <person name="Inagaki F."/>
            <person name="Takami H."/>
        </authorList>
    </citation>
    <scope>NUCLEOTIDE SEQUENCE</scope>
    <source>
        <strain evidence="2">Expedition CK06-06</strain>
    </source>
</reference>
<comment type="caution">
    <text evidence="2">The sequence shown here is derived from an EMBL/GenBank/DDBJ whole genome shotgun (WGS) entry which is preliminary data.</text>
</comment>
<feature type="non-terminal residue" evidence="2">
    <location>
        <position position="149"/>
    </location>
</feature>
<organism evidence="2">
    <name type="scientific">marine sediment metagenome</name>
    <dbReference type="NCBI Taxonomy" id="412755"/>
    <lineage>
        <taxon>unclassified sequences</taxon>
        <taxon>metagenomes</taxon>
        <taxon>ecological metagenomes</taxon>
    </lineage>
</organism>
<accession>X0UVU1</accession>
<protein>
    <recommendedName>
        <fullName evidence="3">Short-chain dehydrogenase/reductase SDR</fullName>
    </recommendedName>
</protein>
<sequence length="149" mass="16003">MQNKRVLVTGSGTGIGREIALEFAREGADVAFHYSQSADGAVSGVGQARNLGVKAEAFKADFSDLADVLSLAEQAIDFLGGVDVLINNAGITFNKPFLKVEPEQFRKIYDVNVQAQFFLTQQIVKDMLKHNDGAICNMTSIHGISGAPE</sequence>
<dbReference type="PANTHER" id="PTHR42879:SF2">
    <property type="entry name" value="3-OXOACYL-[ACYL-CARRIER-PROTEIN] REDUCTASE FABG"/>
    <property type="match status" value="1"/>
</dbReference>